<feature type="domain" description="ABM" evidence="1">
    <location>
        <begin position="15"/>
        <end position="92"/>
    </location>
</feature>
<keyword evidence="3" id="KW-1185">Reference proteome</keyword>
<keyword evidence="2" id="KW-0503">Monooxygenase</keyword>
<keyword evidence="2" id="KW-0560">Oxidoreductase</keyword>
<comment type="caution">
    <text evidence="2">The sequence shown here is derived from an EMBL/GenBank/DDBJ whole genome shotgun (WGS) entry which is preliminary data.</text>
</comment>
<dbReference type="EMBL" id="BAABJM010000002">
    <property type="protein sequence ID" value="GAA5053409.1"/>
    <property type="molecule type" value="Genomic_DNA"/>
</dbReference>
<name>A0ABP9KAS9_9NOCA</name>
<evidence type="ECO:0000313" key="2">
    <source>
        <dbReference type="EMBL" id="GAA5053409.1"/>
    </source>
</evidence>
<dbReference type="InterPro" id="IPR007138">
    <property type="entry name" value="ABM_dom"/>
</dbReference>
<gene>
    <name evidence="2" type="ORF">GCM10023318_27240</name>
</gene>
<sequence length="122" mass="13449">MTIPVGHTPAVTDEPVTLINAFSVPFAQKERFLMRWKSNARLMAAAPGFVGARMMQSLNENAEFTFVNVAEWSSGSALDAARTDPEWQRSVQRLIDDEELDAVAHPMVYKAALHVVPGDPLP</sequence>
<evidence type="ECO:0000259" key="1">
    <source>
        <dbReference type="Pfam" id="PF03992"/>
    </source>
</evidence>
<dbReference type="Proteomes" id="UP001500603">
    <property type="component" value="Unassembled WGS sequence"/>
</dbReference>
<protein>
    <submittedName>
        <fullName evidence="2">Antibiotic biosynthesis monooxygenase</fullName>
    </submittedName>
</protein>
<dbReference type="InterPro" id="IPR011008">
    <property type="entry name" value="Dimeric_a/b-barrel"/>
</dbReference>
<dbReference type="Pfam" id="PF03992">
    <property type="entry name" value="ABM"/>
    <property type="match status" value="1"/>
</dbReference>
<organism evidence="2 3">
    <name type="scientific">Nocardia callitridis</name>
    <dbReference type="NCBI Taxonomy" id="648753"/>
    <lineage>
        <taxon>Bacteria</taxon>
        <taxon>Bacillati</taxon>
        <taxon>Actinomycetota</taxon>
        <taxon>Actinomycetes</taxon>
        <taxon>Mycobacteriales</taxon>
        <taxon>Nocardiaceae</taxon>
        <taxon>Nocardia</taxon>
    </lineage>
</organism>
<proteinExistence type="predicted"/>
<dbReference type="Gene3D" id="3.30.70.100">
    <property type="match status" value="1"/>
</dbReference>
<dbReference type="GO" id="GO:0004497">
    <property type="term" value="F:monooxygenase activity"/>
    <property type="evidence" value="ECO:0007669"/>
    <property type="project" value="UniProtKB-KW"/>
</dbReference>
<dbReference type="RefSeq" id="WP_345495675.1">
    <property type="nucleotide sequence ID" value="NZ_BAABJM010000002.1"/>
</dbReference>
<evidence type="ECO:0000313" key="3">
    <source>
        <dbReference type="Proteomes" id="UP001500603"/>
    </source>
</evidence>
<reference evidence="3" key="1">
    <citation type="journal article" date="2019" name="Int. J. Syst. Evol. Microbiol.">
        <title>The Global Catalogue of Microorganisms (GCM) 10K type strain sequencing project: providing services to taxonomists for standard genome sequencing and annotation.</title>
        <authorList>
            <consortium name="The Broad Institute Genomics Platform"/>
            <consortium name="The Broad Institute Genome Sequencing Center for Infectious Disease"/>
            <person name="Wu L."/>
            <person name="Ma J."/>
        </authorList>
    </citation>
    <scope>NUCLEOTIDE SEQUENCE [LARGE SCALE GENOMIC DNA]</scope>
    <source>
        <strain evidence="3">JCM 18298</strain>
    </source>
</reference>
<accession>A0ABP9KAS9</accession>
<dbReference type="SUPFAM" id="SSF54909">
    <property type="entry name" value="Dimeric alpha+beta barrel"/>
    <property type="match status" value="1"/>
</dbReference>